<sequence length="165" mass="19485">MGIENELSQICAMIESGKLCYADAVYYLNLMRKKYGIWEKEFRQICDVWSQKGELSGELDRHRDRAEDEADGLYQRVLDGLYEMVELGEITLEMMAENLWEDAYETKKDPCRGYVGFYPELPGCIGYGKDKEMLRENMKESLEKWVRAGYEQWRERWIMGGCEKL</sequence>
<dbReference type="InterPro" id="IPR035069">
    <property type="entry name" value="TTHA1013/TTHA0281-like"/>
</dbReference>
<name>A0ABV1AGY6_9FIRM</name>
<accession>A0ABV1AGY6</accession>
<reference evidence="1 2" key="1">
    <citation type="submission" date="2024-03" db="EMBL/GenBank/DDBJ databases">
        <title>Human intestinal bacterial collection.</title>
        <authorList>
            <person name="Pauvert C."/>
            <person name="Hitch T.C.A."/>
            <person name="Clavel T."/>
        </authorList>
    </citation>
    <scope>NUCLEOTIDE SEQUENCE [LARGE SCALE GENOMIC DNA]</scope>
    <source>
        <strain evidence="1 2">CLA-AA-H95</strain>
    </source>
</reference>
<dbReference type="EMBL" id="JBBMEI010000006">
    <property type="protein sequence ID" value="MEQ2357410.1"/>
    <property type="molecule type" value="Genomic_DNA"/>
</dbReference>
<evidence type="ECO:0000313" key="2">
    <source>
        <dbReference type="Proteomes" id="UP001446032"/>
    </source>
</evidence>
<comment type="caution">
    <text evidence="1">The sequence shown here is derived from an EMBL/GenBank/DDBJ whole genome shotgun (WGS) entry which is preliminary data.</text>
</comment>
<gene>
    <name evidence="1" type="ORF">WMO75_03455</name>
</gene>
<proteinExistence type="predicted"/>
<organism evidence="1 2">
    <name type="scientific">Blautia intestinihominis</name>
    <dbReference type="NCBI Taxonomy" id="3133152"/>
    <lineage>
        <taxon>Bacteria</taxon>
        <taxon>Bacillati</taxon>
        <taxon>Bacillota</taxon>
        <taxon>Clostridia</taxon>
        <taxon>Lachnospirales</taxon>
        <taxon>Lachnospiraceae</taxon>
        <taxon>Blautia</taxon>
    </lineage>
</organism>
<keyword evidence="2" id="KW-1185">Reference proteome</keyword>
<dbReference type="SUPFAM" id="SSF143100">
    <property type="entry name" value="TTHA1013/TTHA0281-like"/>
    <property type="match status" value="1"/>
</dbReference>
<dbReference type="Gene3D" id="3.30.160.250">
    <property type="match status" value="1"/>
</dbReference>
<protein>
    <submittedName>
        <fullName evidence="1">Type II toxin-antitoxin system HicB family antitoxin</fullName>
    </submittedName>
</protein>
<evidence type="ECO:0000313" key="1">
    <source>
        <dbReference type="EMBL" id="MEQ2357410.1"/>
    </source>
</evidence>
<dbReference type="Proteomes" id="UP001446032">
    <property type="component" value="Unassembled WGS sequence"/>
</dbReference>
<dbReference type="RefSeq" id="WP_022214015.1">
    <property type="nucleotide sequence ID" value="NZ_JBBMEI010000006.1"/>
</dbReference>